<keyword evidence="3" id="KW-1185">Reference proteome</keyword>
<evidence type="ECO:0000313" key="2">
    <source>
        <dbReference type="EMBL" id="VEL33442.1"/>
    </source>
</evidence>
<proteinExistence type="predicted"/>
<dbReference type="EMBL" id="CAAALY010245778">
    <property type="protein sequence ID" value="VEL33442.1"/>
    <property type="molecule type" value="Genomic_DNA"/>
</dbReference>
<feature type="region of interest" description="Disordered" evidence="1">
    <location>
        <begin position="1"/>
        <end position="22"/>
    </location>
</feature>
<reference evidence="2" key="1">
    <citation type="submission" date="2018-11" db="EMBL/GenBank/DDBJ databases">
        <authorList>
            <consortium name="Pathogen Informatics"/>
        </authorList>
    </citation>
    <scope>NUCLEOTIDE SEQUENCE</scope>
</reference>
<name>A0A3S5AVW3_9PLAT</name>
<comment type="caution">
    <text evidence="2">The sequence shown here is derived from an EMBL/GenBank/DDBJ whole genome shotgun (WGS) entry which is preliminary data.</text>
</comment>
<protein>
    <submittedName>
        <fullName evidence="2">Uncharacterized protein</fullName>
    </submittedName>
</protein>
<gene>
    <name evidence="2" type="ORF">PXEA_LOCUS26882</name>
</gene>
<dbReference type="AlphaFoldDB" id="A0A3S5AVW3"/>
<accession>A0A3S5AVW3</accession>
<evidence type="ECO:0000313" key="3">
    <source>
        <dbReference type="Proteomes" id="UP000784294"/>
    </source>
</evidence>
<evidence type="ECO:0000256" key="1">
    <source>
        <dbReference type="SAM" id="MobiDB-lite"/>
    </source>
</evidence>
<sequence length="212" mass="22178">MAILNSSIPSGEPNLDVRTSSTPGSAVMASELYMSPNKVPNQRSPLPLPSVCGTSMSGKPALPLGGYRDANRSSTYYLCNPGADSRVTFEGTNSHLPLTTVNGRSANNGLGWRSFSTPYTRLSGAGSQVVGGNSTIRPSRRGGILTPGVINSSSLSGGSGHTVAILRPNSSSIPAYGSGSKHPGRLRFQMQPRPTLPSLMTPCIFLSRICEI</sequence>
<dbReference type="Proteomes" id="UP000784294">
    <property type="component" value="Unassembled WGS sequence"/>
</dbReference>
<organism evidence="2 3">
    <name type="scientific">Protopolystoma xenopodis</name>
    <dbReference type="NCBI Taxonomy" id="117903"/>
    <lineage>
        <taxon>Eukaryota</taxon>
        <taxon>Metazoa</taxon>
        <taxon>Spiralia</taxon>
        <taxon>Lophotrochozoa</taxon>
        <taxon>Platyhelminthes</taxon>
        <taxon>Monogenea</taxon>
        <taxon>Polyopisthocotylea</taxon>
        <taxon>Polystomatidea</taxon>
        <taxon>Polystomatidae</taxon>
        <taxon>Protopolystoma</taxon>
    </lineage>
</organism>